<dbReference type="InterPro" id="IPR000917">
    <property type="entry name" value="Sulfatase_N"/>
</dbReference>
<evidence type="ECO:0000259" key="10">
    <source>
        <dbReference type="Pfam" id="PF08019"/>
    </source>
</evidence>
<evidence type="ECO:0000259" key="9">
    <source>
        <dbReference type="Pfam" id="PF00884"/>
    </source>
</evidence>
<evidence type="ECO:0000256" key="2">
    <source>
        <dbReference type="ARBA" id="ARBA00022475"/>
    </source>
</evidence>
<dbReference type="SUPFAM" id="SSF53649">
    <property type="entry name" value="Alkaline phosphatase-like"/>
    <property type="match status" value="1"/>
</dbReference>
<evidence type="ECO:0000313" key="11">
    <source>
        <dbReference type="EMBL" id="WGV16417.1"/>
    </source>
</evidence>
<gene>
    <name evidence="11" type="ORF">QF092_00975</name>
</gene>
<dbReference type="Pfam" id="PF08019">
    <property type="entry name" value="EptA_B_N"/>
    <property type="match status" value="1"/>
</dbReference>
<dbReference type="InterPro" id="IPR012549">
    <property type="entry name" value="EptA-like_N"/>
</dbReference>
<evidence type="ECO:0000256" key="8">
    <source>
        <dbReference type="SAM" id="Phobius"/>
    </source>
</evidence>
<dbReference type="Gene3D" id="3.40.720.10">
    <property type="entry name" value="Alkaline Phosphatase, subunit A"/>
    <property type="match status" value="1"/>
</dbReference>
<comment type="subcellular location">
    <subcellularLocation>
        <location evidence="1">Cell inner membrane</location>
        <topology evidence="1">Multi-pass membrane protein</topology>
    </subcellularLocation>
</comment>
<feature type="transmembrane region" description="Helical" evidence="8">
    <location>
        <begin position="12"/>
        <end position="31"/>
    </location>
</feature>
<dbReference type="CDD" id="cd16017">
    <property type="entry name" value="LptA"/>
    <property type="match status" value="1"/>
</dbReference>
<dbReference type="EMBL" id="CP124535">
    <property type="protein sequence ID" value="WGV16417.1"/>
    <property type="molecule type" value="Genomic_DNA"/>
</dbReference>
<evidence type="ECO:0000256" key="3">
    <source>
        <dbReference type="ARBA" id="ARBA00022519"/>
    </source>
</evidence>
<feature type="transmembrane region" description="Helical" evidence="8">
    <location>
        <begin position="43"/>
        <end position="64"/>
    </location>
</feature>
<evidence type="ECO:0000313" key="12">
    <source>
        <dbReference type="Proteomes" id="UP001230978"/>
    </source>
</evidence>
<keyword evidence="3" id="KW-0997">Cell inner membrane</keyword>
<keyword evidence="12" id="KW-1185">Reference proteome</keyword>
<dbReference type="InterPro" id="IPR040423">
    <property type="entry name" value="PEA_transferase"/>
</dbReference>
<dbReference type="Proteomes" id="UP001230978">
    <property type="component" value="Chromosome"/>
</dbReference>
<feature type="transmembrane region" description="Helical" evidence="8">
    <location>
        <begin position="149"/>
        <end position="170"/>
    </location>
</feature>
<evidence type="ECO:0000256" key="4">
    <source>
        <dbReference type="ARBA" id="ARBA00022679"/>
    </source>
</evidence>
<name>A0ABY8Q6X6_9RHOB</name>
<dbReference type="PANTHER" id="PTHR30443">
    <property type="entry name" value="INNER MEMBRANE PROTEIN"/>
    <property type="match status" value="1"/>
</dbReference>
<dbReference type="NCBIfam" id="NF028537">
    <property type="entry name" value="P_eth_NH2_trans"/>
    <property type="match status" value="1"/>
</dbReference>
<evidence type="ECO:0000256" key="5">
    <source>
        <dbReference type="ARBA" id="ARBA00022692"/>
    </source>
</evidence>
<evidence type="ECO:0000256" key="6">
    <source>
        <dbReference type="ARBA" id="ARBA00022989"/>
    </source>
</evidence>
<evidence type="ECO:0000256" key="1">
    <source>
        <dbReference type="ARBA" id="ARBA00004429"/>
    </source>
</evidence>
<dbReference type="RefSeq" id="WP_281466733.1">
    <property type="nucleotide sequence ID" value="NZ_CP124535.1"/>
</dbReference>
<dbReference type="GO" id="GO:0016740">
    <property type="term" value="F:transferase activity"/>
    <property type="evidence" value="ECO:0007669"/>
    <property type="project" value="UniProtKB-KW"/>
</dbReference>
<accession>A0ABY8Q6X6</accession>
<keyword evidence="6 8" id="KW-1133">Transmembrane helix</keyword>
<proteinExistence type="predicted"/>
<feature type="transmembrane region" description="Helical" evidence="8">
    <location>
        <begin position="70"/>
        <end position="88"/>
    </location>
</feature>
<protein>
    <submittedName>
        <fullName evidence="11">Phosphoethanolamine--lipid A transferase</fullName>
    </submittedName>
</protein>
<keyword evidence="4 11" id="KW-0808">Transferase</keyword>
<feature type="domain" description="Sulfatase N-terminal" evidence="9">
    <location>
        <begin position="233"/>
        <end position="521"/>
    </location>
</feature>
<dbReference type="InterPro" id="IPR058130">
    <property type="entry name" value="PEA_transf_C"/>
</dbReference>
<keyword evidence="7 8" id="KW-0472">Membrane</keyword>
<organism evidence="11 12">
    <name type="scientific">Fuscovulum ytuae</name>
    <dbReference type="NCBI Taxonomy" id="3042299"/>
    <lineage>
        <taxon>Bacteria</taxon>
        <taxon>Pseudomonadati</taxon>
        <taxon>Pseudomonadota</taxon>
        <taxon>Alphaproteobacteria</taxon>
        <taxon>Rhodobacterales</taxon>
        <taxon>Paracoccaceae</taxon>
        <taxon>Fuscovulum</taxon>
    </lineage>
</organism>
<keyword evidence="5 8" id="KW-0812">Transmembrane</keyword>
<evidence type="ECO:0000256" key="7">
    <source>
        <dbReference type="ARBA" id="ARBA00023136"/>
    </source>
</evidence>
<sequence length="536" mass="59149">MRFRPTRPVIAALPYSLGVTAFIMAFHNATFWQRGWAIFDGDLRLLAGWGLAVSMLTMLTLTLFGFRWLLRPMAAFLLILSAVTSYYMDKLGIVIDREMIQNAMLTTVTESKHLITPQFLIHVTIWGLLPAAAALWVKVKPTPFLGNLWRWALTIVVTLAIFAGALFSDFKAYAAVARERKELLASYQPGAAIGGAARYAKMMLKAKDVAVAPLGRDAKKGPLITAAGKPVLTVVFVGETARAQNFGLNGYAQDTTPELAKRDVINFTDVSSCGTSTAVSVPCLLSNLTRDGYSYDRSIRQENLIDVLHHADVDVLWWDNNTGDQGTAGRVVEARRMTAADDPAACAEGECTDAVFLNPLKDALPKITRDTVLFLHMIGSHGPSYYLRYPQAEEHFSPACRTAEFADCTQQEIINAYDNTIRMTDKVIAQTIDMLAAQSDVIPAVFFLSDHGESLGEDGLYLHAAPYFMAPETQTRVPMVMWLPEPYAQAFKVNRPCLTQKAAQPQSQDIVFHTVLGLMDIQTEIRNPALDLMACN</sequence>
<feature type="domain" description="Phosphoethanolamine transferase N-terminal" evidence="10">
    <location>
        <begin position="55"/>
        <end position="201"/>
    </location>
</feature>
<dbReference type="PANTHER" id="PTHR30443:SF0">
    <property type="entry name" value="PHOSPHOETHANOLAMINE TRANSFERASE EPTA"/>
    <property type="match status" value="1"/>
</dbReference>
<feature type="transmembrane region" description="Helical" evidence="8">
    <location>
        <begin position="119"/>
        <end position="137"/>
    </location>
</feature>
<reference evidence="11 12" key="1">
    <citation type="submission" date="2023-04" db="EMBL/GenBank/DDBJ databases">
        <title>YMD61, complete Genome.</title>
        <authorList>
            <person name="Zhang J."/>
        </authorList>
    </citation>
    <scope>NUCLEOTIDE SEQUENCE [LARGE SCALE GENOMIC DNA]</scope>
    <source>
        <strain evidence="11 12">YMD61</strain>
    </source>
</reference>
<keyword evidence="2" id="KW-1003">Cell membrane</keyword>
<dbReference type="InterPro" id="IPR017850">
    <property type="entry name" value="Alkaline_phosphatase_core_sf"/>
</dbReference>
<dbReference type="Pfam" id="PF00884">
    <property type="entry name" value="Sulfatase"/>
    <property type="match status" value="1"/>
</dbReference>